<dbReference type="GO" id="GO:0006508">
    <property type="term" value="P:proteolysis"/>
    <property type="evidence" value="ECO:0007669"/>
    <property type="project" value="UniProtKB-KW"/>
</dbReference>
<keyword evidence="8" id="KW-1185">Reference proteome</keyword>
<evidence type="ECO:0000259" key="6">
    <source>
        <dbReference type="PROSITE" id="PS50240"/>
    </source>
</evidence>
<proteinExistence type="predicted"/>
<evidence type="ECO:0000313" key="7">
    <source>
        <dbReference type="EMBL" id="KAA0701814.1"/>
    </source>
</evidence>
<evidence type="ECO:0000256" key="1">
    <source>
        <dbReference type="ARBA" id="ARBA00004613"/>
    </source>
</evidence>
<dbReference type="Pfam" id="PF00089">
    <property type="entry name" value="Trypsin"/>
    <property type="match status" value="1"/>
</dbReference>
<accession>A0A5A9MUL2</accession>
<feature type="transmembrane region" description="Helical" evidence="5">
    <location>
        <begin position="12"/>
        <end position="31"/>
    </location>
</feature>
<keyword evidence="5" id="KW-0812">Transmembrane</keyword>
<dbReference type="InterPro" id="IPR001254">
    <property type="entry name" value="Trypsin_dom"/>
</dbReference>
<reference evidence="7 8" key="1">
    <citation type="journal article" date="2019" name="Mol. Ecol. Resour.">
        <title>Chromosome-level genome assembly of Triplophysa tibetana, a fish adapted to the harsh high-altitude environment of the Tibetan Plateau.</title>
        <authorList>
            <person name="Yang X."/>
            <person name="Liu H."/>
            <person name="Ma Z."/>
            <person name="Zou Y."/>
            <person name="Zou M."/>
            <person name="Mao Y."/>
            <person name="Li X."/>
            <person name="Wang H."/>
            <person name="Chen T."/>
            <person name="Wang W."/>
            <person name="Yang R."/>
        </authorList>
    </citation>
    <scope>NUCLEOTIDE SEQUENCE [LARGE SCALE GENOMIC DNA]</scope>
    <source>
        <strain evidence="7">TTIB1903HZAU</strain>
        <tissue evidence="7">Muscle</tissue>
    </source>
</reference>
<dbReference type="InterPro" id="IPR001314">
    <property type="entry name" value="Peptidase_S1A"/>
</dbReference>
<keyword evidence="5" id="KW-1133">Transmembrane helix</keyword>
<sequence>MTSEHQDIRKDHIYNMFWIIGCFALVASAVGRRENLGDSENVVMVHGGGDALSVWPWQVSIQTSNGVHFCGGTLINENWILTAAHCPVQARHHNVVLGEHSRNSDDNAVQIRKIAKVVVHPRFNKKIFNNDVALLRLSSPAQITSRVSPVRLVSSTTNIPSGTLCVTTGWGRTETGHPRILQEATLPIVSTAGCRLYWGLTRWITDSMICAGGSGSSSCQGDSGGPLLCDSNGVWYQVGIVSWGTLDCSVNAPGVYSRVSLLRQWIDTVSSN</sequence>
<dbReference type="InterPro" id="IPR018114">
    <property type="entry name" value="TRYPSIN_HIS"/>
</dbReference>
<comment type="caution">
    <text evidence="7">The sequence shown here is derived from an EMBL/GenBank/DDBJ whole genome shotgun (WGS) entry which is preliminary data.</text>
</comment>
<keyword evidence="2" id="KW-0964">Secreted</keyword>
<evidence type="ECO:0000256" key="3">
    <source>
        <dbReference type="ARBA" id="ARBA00023157"/>
    </source>
</evidence>
<dbReference type="InterPro" id="IPR033116">
    <property type="entry name" value="TRYPSIN_SER"/>
</dbReference>
<evidence type="ECO:0000256" key="5">
    <source>
        <dbReference type="SAM" id="Phobius"/>
    </source>
</evidence>
<comment type="subcellular location">
    <subcellularLocation>
        <location evidence="1">Secreted</location>
    </subcellularLocation>
</comment>
<dbReference type="AlphaFoldDB" id="A0A5A9MUL2"/>
<dbReference type="InterPro" id="IPR009003">
    <property type="entry name" value="Peptidase_S1_PA"/>
</dbReference>
<evidence type="ECO:0000256" key="2">
    <source>
        <dbReference type="ARBA" id="ARBA00022525"/>
    </source>
</evidence>
<dbReference type="FunFam" id="2.40.10.10:FF:000038">
    <property type="entry name" value="Serine protease"/>
    <property type="match status" value="1"/>
</dbReference>
<dbReference type="PANTHER" id="PTHR24250">
    <property type="entry name" value="CHYMOTRYPSIN-RELATED"/>
    <property type="match status" value="1"/>
</dbReference>
<dbReference type="PROSITE" id="PS50240">
    <property type="entry name" value="TRYPSIN_DOM"/>
    <property type="match status" value="1"/>
</dbReference>
<protein>
    <submittedName>
        <fullName evidence="7">Chymotrypsin-like protease CTRL-1</fullName>
    </submittedName>
</protein>
<keyword evidence="3" id="KW-1015">Disulfide bond</keyword>
<feature type="domain" description="Peptidase S1" evidence="6">
    <location>
        <begin position="45"/>
        <end position="271"/>
    </location>
</feature>
<dbReference type="GO" id="GO:0004252">
    <property type="term" value="F:serine-type endopeptidase activity"/>
    <property type="evidence" value="ECO:0007669"/>
    <property type="project" value="InterPro"/>
</dbReference>
<dbReference type="PROSITE" id="PS00134">
    <property type="entry name" value="TRYPSIN_HIS"/>
    <property type="match status" value="1"/>
</dbReference>
<gene>
    <name evidence="7" type="ORF">E1301_Tti017654</name>
</gene>
<dbReference type="Proteomes" id="UP000324632">
    <property type="component" value="Chromosome 25"/>
</dbReference>
<dbReference type="GO" id="GO:0005576">
    <property type="term" value="C:extracellular region"/>
    <property type="evidence" value="ECO:0007669"/>
    <property type="project" value="UniProtKB-SubCell"/>
</dbReference>
<organism evidence="7 8">
    <name type="scientific">Triplophysa tibetana</name>
    <dbReference type="NCBI Taxonomy" id="1572043"/>
    <lineage>
        <taxon>Eukaryota</taxon>
        <taxon>Metazoa</taxon>
        <taxon>Chordata</taxon>
        <taxon>Craniata</taxon>
        <taxon>Vertebrata</taxon>
        <taxon>Euteleostomi</taxon>
        <taxon>Actinopterygii</taxon>
        <taxon>Neopterygii</taxon>
        <taxon>Teleostei</taxon>
        <taxon>Ostariophysi</taxon>
        <taxon>Cypriniformes</taxon>
        <taxon>Nemacheilidae</taxon>
        <taxon>Triplophysa</taxon>
    </lineage>
</organism>
<keyword evidence="5" id="KW-0472">Membrane</keyword>
<evidence type="ECO:0000313" key="8">
    <source>
        <dbReference type="Proteomes" id="UP000324632"/>
    </source>
</evidence>
<keyword evidence="4" id="KW-0378">Hydrolase</keyword>
<name>A0A5A9MUL2_9TELE</name>
<dbReference type="SUPFAM" id="SSF50494">
    <property type="entry name" value="Trypsin-like serine proteases"/>
    <property type="match status" value="1"/>
</dbReference>
<dbReference type="PROSITE" id="PS00135">
    <property type="entry name" value="TRYPSIN_SER"/>
    <property type="match status" value="1"/>
</dbReference>
<dbReference type="SMART" id="SM00020">
    <property type="entry name" value="Tryp_SPc"/>
    <property type="match status" value="1"/>
</dbReference>
<dbReference type="PRINTS" id="PR00722">
    <property type="entry name" value="CHYMOTRYPSIN"/>
</dbReference>
<dbReference type="InterPro" id="IPR043504">
    <property type="entry name" value="Peptidase_S1_PA_chymotrypsin"/>
</dbReference>
<evidence type="ECO:0000256" key="4">
    <source>
        <dbReference type="RuleBase" id="RU363034"/>
    </source>
</evidence>
<dbReference type="PANTHER" id="PTHR24250:SF66">
    <property type="entry name" value="CHYMOTRYPSIN-LIKE PROTEASE CTRL-1"/>
    <property type="match status" value="1"/>
</dbReference>
<dbReference type="CDD" id="cd00190">
    <property type="entry name" value="Tryp_SPc"/>
    <property type="match status" value="1"/>
</dbReference>
<keyword evidence="4" id="KW-0720">Serine protease</keyword>
<keyword evidence="4 7" id="KW-0645">Protease</keyword>
<dbReference type="Gene3D" id="2.40.10.10">
    <property type="entry name" value="Trypsin-like serine proteases"/>
    <property type="match status" value="1"/>
</dbReference>
<dbReference type="EMBL" id="SOYY01000025">
    <property type="protein sequence ID" value="KAA0701814.1"/>
    <property type="molecule type" value="Genomic_DNA"/>
</dbReference>